<dbReference type="PROSITE" id="PS00217">
    <property type="entry name" value="SUGAR_TRANSPORT_2"/>
    <property type="match status" value="1"/>
</dbReference>
<feature type="transmembrane region" description="Helical" evidence="8">
    <location>
        <begin position="281"/>
        <end position="303"/>
    </location>
</feature>
<dbReference type="Gene3D" id="1.20.1250.20">
    <property type="entry name" value="MFS general substrate transporter like domains"/>
    <property type="match status" value="2"/>
</dbReference>
<proteinExistence type="predicted"/>
<sequence>MSIGYVTILIPSFTSMRSNETIFMDETETSWLSAITYITCLIGSMVSGVITESFGRKRSMTIFTIPFLISWISFNYATKLWHIFAALFLHGLTNGLVEAPILVYVAEVTEPHLRGMLSVMSSQAVILGIFLEFIIGSFLPWKTAALVTSIVPVVNFCLLLLVPETPYWLLLHNKENEARKSLAWLRGASSCENGNYSTRPLKAVVQRYLQKSFLWPLCLVAALFLLTSFCGVVILQTYGVIIIATLKVPMNSYYATVLMGLSQLLGSILCVYLVRLCGKRILALISFFGICVCNTCIGAYAYINNIMRLDFADDRASSLSENHQWIPLLLITLLVFIGNCGVRSLPWAIIGEIFSNETRAMGCGFAASTYYIFTFAANKVYLSMISSLTFPGVHWSYAFVCAFGVIFVYFALPETEGKTLQEISQHFTGHTRLSNKVKRKNASIQIQVT</sequence>
<dbReference type="AlphaFoldDB" id="A0AAN7VMJ9"/>
<feature type="transmembrane region" description="Helical" evidence="8">
    <location>
        <begin position="394"/>
        <end position="412"/>
    </location>
</feature>
<feature type="transmembrane region" description="Helical" evidence="8">
    <location>
        <begin position="60"/>
        <end position="77"/>
    </location>
</feature>
<keyword evidence="11" id="KW-1185">Reference proteome</keyword>
<dbReference type="SUPFAM" id="SSF103473">
    <property type="entry name" value="MFS general substrate transporter"/>
    <property type="match status" value="1"/>
</dbReference>
<evidence type="ECO:0000259" key="9">
    <source>
        <dbReference type="PROSITE" id="PS50850"/>
    </source>
</evidence>
<protein>
    <recommendedName>
        <fullName evidence="9">Major facilitator superfamily (MFS) profile domain-containing protein</fullName>
    </recommendedName>
</protein>
<evidence type="ECO:0000313" key="10">
    <source>
        <dbReference type="EMBL" id="KAK5646889.1"/>
    </source>
</evidence>
<keyword evidence="4" id="KW-0762">Sugar transport</keyword>
<evidence type="ECO:0000256" key="2">
    <source>
        <dbReference type="ARBA" id="ARBA00022448"/>
    </source>
</evidence>
<dbReference type="InterPro" id="IPR005828">
    <property type="entry name" value="MFS_sugar_transport-like"/>
</dbReference>
<dbReference type="PANTHER" id="PTHR48021:SF39">
    <property type="entry name" value="MAJOR FACILITATOR SUPERFAMILY (MFS) PROFILE DOMAIN-CONTAINING PROTEIN"/>
    <property type="match status" value="1"/>
</dbReference>
<comment type="caution">
    <text evidence="10">The sequence shown here is derived from an EMBL/GenBank/DDBJ whole genome shotgun (WGS) entry which is preliminary data.</text>
</comment>
<dbReference type="PANTHER" id="PTHR48021">
    <property type="match status" value="1"/>
</dbReference>
<feature type="transmembrane region" description="Helical" evidence="8">
    <location>
        <begin position="213"/>
        <end position="246"/>
    </location>
</feature>
<dbReference type="FunFam" id="1.20.1250.20:FF:000218">
    <property type="entry name" value="facilitated trehalose transporter Tret1"/>
    <property type="match status" value="1"/>
</dbReference>
<comment type="subcellular location">
    <subcellularLocation>
        <location evidence="1">Cell membrane</location>
        <topology evidence="1">Multi-pass membrane protein</topology>
    </subcellularLocation>
</comment>
<dbReference type="PROSITE" id="PS50850">
    <property type="entry name" value="MFS"/>
    <property type="match status" value="1"/>
</dbReference>
<evidence type="ECO:0000256" key="5">
    <source>
        <dbReference type="ARBA" id="ARBA00022692"/>
    </source>
</evidence>
<dbReference type="InterPro" id="IPR036259">
    <property type="entry name" value="MFS_trans_sf"/>
</dbReference>
<dbReference type="InterPro" id="IPR005829">
    <property type="entry name" value="Sugar_transporter_CS"/>
</dbReference>
<feature type="transmembrane region" description="Helical" evidence="8">
    <location>
        <begin position="363"/>
        <end position="382"/>
    </location>
</feature>
<evidence type="ECO:0000256" key="6">
    <source>
        <dbReference type="ARBA" id="ARBA00022989"/>
    </source>
</evidence>
<feature type="transmembrane region" description="Helical" evidence="8">
    <location>
        <begin position="145"/>
        <end position="170"/>
    </location>
</feature>
<dbReference type="InterPro" id="IPR050549">
    <property type="entry name" value="MFS_Trehalose_Transporter"/>
</dbReference>
<dbReference type="GO" id="GO:0005886">
    <property type="term" value="C:plasma membrane"/>
    <property type="evidence" value="ECO:0007669"/>
    <property type="project" value="UniProtKB-SubCell"/>
</dbReference>
<keyword evidence="5 8" id="KW-0812">Transmembrane</keyword>
<accession>A0AAN7VMJ9</accession>
<dbReference type="InterPro" id="IPR020846">
    <property type="entry name" value="MFS_dom"/>
</dbReference>
<dbReference type="Pfam" id="PF00083">
    <property type="entry name" value="Sugar_tr"/>
    <property type="match status" value="1"/>
</dbReference>
<evidence type="ECO:0000256" key="4">
    <source>
        <dbReference type="ARBA" id="ARBA00022597"/>
    </source>
</evidence>
<gene>
    <name evidence="10" type="ORF">RI129_005353</name>
</gene>
<dbReference type="GO" id="GO:0022857">
    <property type="term" value="F:transmembrane transporter activity"/>
    <property type="evidence" value="ECO:0007669"/>
    <property type="project" value="InterPro"/>
</dbReference>
<organism evidence="10 11">
    <name type="scientific">Pyrocoelia pectoralis</name>
    <dbReference type="NCBI Taxonomy" id="417401"/>
    <lineage>
        <taxon>Eukaryota</taxon>
        <taxon>Metazoa</taxon>
        <taxon>Ecdysozoa</taxon>
        <taxon>Arthropoda</taxon>
        <taxon>Hexapoda</taxon>
        <taxon>Insecta</taxon>
        <taxon>Pterygota</taxon>
        <taxon>Neoptera</taxon>
        <taxon>Endopterygota</taxon>
        <taxon>Coleoptera</taxon>
        <taxon>Polyphaga</taxon>
        <taxon>Elateriformia</taxon>
        <taxon>Elateroidea</taxon>
        <taxon>Lampyridae</taxon>
        <taxon>Lampyrinae</taxon>
        <taxon>Pyrocoelia</taxon>
    </lineage>
</organism>
<feature type="domain" description="Major facilitator superfamily (MFS) profile" evidence="9">
    <location>
        <begin position="1"/>
        <end position="416"/>
    </location>
</feature>
<feature type="transmembrane region" description="Helical" evidence="8">
    <location>
        <begin position="31"/>
        <end position="51"/>
    </location>
</feature>
<evidence type="ECO:0000256" key="7">
    <source>
        <dbReference type="ARBA" id="ARBA00023136"/>
    </source>
</evidence>
<keyword evidence="2" id="KW-0813">Transport</keyword>
<feature type="transmembrane region" description="Helical" evidence="8">
    <location>
        <begin position="252"/>
        <end position="274"/>
    </location>
</feature>
<evidence type="ECO:0000256" key="8">
    <source>
        <dbReference type="SAM" id="Phobius"/>
    </source>
</evidence>
<keyword evidence="7 8" id="KW-0472">Membrane</keyword>
<reference evidence="10 11" key="1">
    <citation type="journal article" date="2024" name="Insects">
        <title>An Improved Chromosome-Level Genome Assembly of the Firefly Pyrocoelia pectoralis.</title>
        <authorList>
            <person name="Fu X."/>
            <person name="Meyer-Rochow V.B."/>
            <person name="Ballantyne L."/>
            <person name="Zhu X."/>
        </authorList>
    </citation>
    <scope>NUCLEOTIDE SEQUENCE [LARGE SCALE GENOMIC DNA]</scope>
    <source>
        <strain evidence="10">XCY_ONT2</strain>
    </source>
</reference>
<evidence type="ECO:0000256" key="3">
    <source>
        <dbReference type="ARBA" id="ARBA00022475"/>
    </source>
</evidence>
<keyword evidence="6 8" id="KW-1133">Transmembrane helix</keyword>
<feature type="transmembrane region" description="Helical" evidence="8">
    <location>
        <begin position="323"/>
        <end position="342"/>
    </location>
</feature>
<dbReference type="EMBL" id="JAVRBK010000003">
    <property type="protein sequence ID" value="KAK5646889.1"/>
    <property type="molecule type" value="Genomic_DNA"/>
</dbReference>
<evidence type="ECO:0000313" key="11">
    <source>
        <dbReference type="Proteomes" id="UP001329430"/>
    </source>
</evidence>
<feature type="transmembrane region" description="Helical" evidence="8">
    <location>
        <begin position="117"/>
        <end position="139"/>
    </location>
</feature>
<evidence type="ECO:0000256" key="1">
    <source>
        <dbReference type="ARBA" id="ARBA00004651"/>
    </source>
</evidence>
<name>A0AAN7VMJ9_9COLE</name>
<dbReference type="Proteomes" id="UP001329430">
    <property type="component" value="Chromosome 3"/>
</dbReference>
<keyword evidence="3" id="KW-1003">Cell membrane</keyword>
<feature type="transmembrane region" description="Helical" evidence="8">
    <location>
        <begin position="83"/>
        <end position="105"/>
    </location>
</feature>